<evidence type="ECO:0000313" key="4">
    <source>
        <dbReference type="EMBL" id="KAH0810760.1"/>
    </source>
</evidence>
<evidence type="ECO:0000256" key="1">
    <source>
        <dbReference type="SAM" id="MobiDB-lite"/>
    </source>
</evidence>
<sequence>MCLTEGRFSQFTPYAPLGNDLEFKYNSDWQSETRFDHEGIFDRRWESLNTYETAGLYNKIPVEEKLGENFEIVFSIRTPQEAHIRLIDGSNATRSNYYWILLGGYGGTETQIQRILKGGEHSDKNNLFLTSEEWRHFKLSKLENRLSIAQLNPDVPIINASDNEEVFNATQVVISSSGHAAWKIHTEYRLIASKRKSKCQLLSDGHNAIISLDDGVITPASNNNNCGPDTVTRSCIPCSLFLNETCGHLKVCEKRATQIECSCSAGWKNGDDKCESECDSGFYGTNCIQQCGHCFLETCNHVDGTCILCSDNYSGPKCDKERLVNPQNLTFPQNLQNDLEHTRQYHTEAEETTELLNTSLTPNSSLKENDAIYKHTSDPIINDKNTKGQNSTKSQPCQSFQEMLFVKENLMIILILIIIFVIILSAKKKKLYLNISNENHQKWLNTPEVICTIPNNDSTKQDGPVPSVEGDSGSHMFKDYQGCVGFDSSDEKVELINVNRTLSKNGGPPPHHVPNWILHPARRLSPSPDYSVRTFSGSDRPTLAFVVLLQKRKTPETKQDKEDTKSCPPRGKKQSTIPASVSPNLDLFREGPSNPIHGTHWDSRNSYFHMSSAVRSLFSKFLWKLRLGRAVSGGGPSFADAALGCFREASVEVIKTSGFVGKRLVGDGGCGLGMLIVRPRDALSLLLGR</sequence>
<reference evidence="4" key="1">
    <citation type="journal article" date="2020" name="J Insects Food Feed">
        <title>The yellow mealworm (Tenebrio molitor) genome: a resource for the emerging insects as food and feed industry.</title>
        <authorList>
            <person name="Eriksson T."/>
            <person name="Andere A."/>
            <person name="Kelstrup H."/>
            <person name="Emery V."/>
            <person name="Picard C."/>
        </authorList>
    </citation>
    <scope>NUCLEOTIDE SEQUENCE</scope>
    <source>
        <strain evidence="4">Stoneville</strain>
        <tissue evidence="4">Whole head</tissue>
    </source>
</reference>
<keyword evidence="5" id="KW-1185">Reference proteome</keyword>
<dbReference type="InterPro" id="IPR009030">
    <property type="entry name" value="Growth_fac_rcpt_cys_sf"/>
</dbReference>
<protein>
    <recommendedName>
        <fullName evidence="3">Farnesoic acid O-methyl transferase domain-containing protein</fullName>
    </recommendedName>
</protein>
<name>A0A8J6H2U6_TENMO</name>
<evidence type="ECO:0000313" key="5">
    <source>
        <dbReference type="Proteomes" id="UP000719412"/>
    </source>
</evidence>
<proteinExistence type="predicted"/>
<feature type="compositionally biased region" description="Basic and acidic residues" evidence="1">
    <location>
        <begin position="553"/>
        <end position="565"/>
    </location>
</feature>
<evidence type="ECO:0000256" key="2">
    <source>
        <dbReference type="SAM" id="Phobius"/>
    </source>
</evidence>
<gene>
    <name evidence="4" type="ORF">GEV33_012031</name>
</gene>
<dbReference type="AlphaFoldDB" id="A0A8J6H2U6"/>
<feature type="region of interest" description="Disordered" evidence="1">
    <location>
        <begin position="552"/>
        <end position="584"/>
    </location>
</feature>
<feature type="transmembrane region" description="Helical" evidence="2">
    <location>
        <begin position="409"/>
        <end position="426"/>
    </location>
</feature>
<evidence type="ECO:0000259" key="3">
    <source>
        <dbReference type="Pfam" id="PF12248"/>
    </source>
</evidence>
<dbReference type="Proteomes" id="UP000719412">
    <property type="component" value="Unassembled WGS sequence"/>
</dbReference>
<feature type="domain" description="Farnesoic acid O-methyl transferase" evidence="3">
    <location>
        <begin position="57"/>
        <end position="184"/>
    </location>
</feature>
<feature type="compositionally biased region" description="Polar residues" evidence="1">
    <location>
        <begin position="574"/>
        <end position="583"/>
    </location>
</feature>
<keyword evidence="2" id="KW-1133">Transmembrane helix</keyword>
<keyword evidence="2" id="KW-0812">Transmembrane</keyword>
<accession>A0A8J6H2U6</accession>
<dbReference type="Pfam" id="PF12248">
    <property type="entry name" value="Methyltransf_FA"/>
    <property type="match status" value="1"/>
</dbReference>
<keyword evidence="2" id="KW-0472">Membrane</keyword>
<comment type="caution">
    <text evidence="4">The sequence shown here is derived from an EMBL/GenBank/DDBJ whole genome shotgun (WGS) entry which is preliminary data.</text>
</comment>
<organism evidence="4 5">
    <name type="scientific">Tenebrio molitor</name>
    <name type="common">Yellow mealworm beetle</name>
    <dbReference type="NCBI Taxonomy" id="7067"/>
    <lineage>
        <taxon>Eukaryota</taxon>
        <taxon>Metazoa</taxon>
        <taxon>Ecdysozoa</taxon>
        <taxon>Arthropoda</taxon>
        <taxon>Hexapoda</taxon>
        <taxon>Insecta</taxon>
        <taxon>Pterygota</taxon>
        <taxon>Neoptera</taxon>
        <taxon>Endopterygota</taxon>
        <taxon>Coleoptera</taxon>
        <taxon>Polyphaga</taxon>
        <taxon>Cucujiformia</taxon>
        <taxon>Tenebrionidae</taxon>
        <taxon>Tenebrio</taxon>
    </lineage>
</organism>
<dbReference type="Gene3D" id="2.170.300.10">
    <property type="entry name" value="Tie2 ligand-binding domain superfamily"/>
    <property type="match status" value="1"/>
</dbReference>
<dbReference type="EMBL" id="JABDTM020027278">
    <property type="protein sequence ID" value="KAH0810760.1"/>
    <property type="molecule type" value="Genomic_DNA"/>
</dbReference>
<dbReference type="InterPro" id="IPR022041">
    <property type="entry name" value="Methyltransf_FA"/>
</dbReference>
<dbReference type="SUPFAM" id="SSF57184">
    <property type="entry name" value="Growth factor receptor domain"/>
    <property type="match status" value="1"/>
</dbReference>
<reference evidence="4" key="2">
    <citation type="submission" date="2021-08" db="EMBL/GenBank/DDBJ databases">
        <authorList>
            <person name="Eriksson T."/>
        </authorList>
    </citation>
    <scope>NUCLEOTIDE SEQUENCE</scope>
    <source>
        <strain evidence="4">Stoneville</strain>
        <tissue evidence="4">Whole head</tissue>
    </source>
</reference>